<feature type="compositionally biased region" description="Polar residues" evidence="3">
    <location>
        <begin position="2214"/>
        <end position="2224"/>
    </location>
</feature>
<feature type="region of interest" description="Disordered" evidence="3">
    <location>
        <begin position="238"/>
        <end position="291"/>
    </location>
</feature>
<evidence type="ECO:0000256" key="2">
    <source>
        <dbReference type="ARBA" id="ARBA00023242"/>
    </source>
</evidence>
<dbReference type="STRING" id="556484.B7GB45"/>
<dbReference type="InterPro" id="IPR006887">
    <property type="entry name" value="P4R3-like_central_dom"/>
</dbReference>
<feature type="compositionally biased region" description="Basic residues" evidence="3">
    <location>
        <begin position="2094"/>
        <end position="2104"/>
    </location>
</feature>
<dbReference type="OrthoDB" id="27483at2759"/>
<dbReference type="EMBL" id="CM000625">
    <property type="protein sequence ID" value="EEC44056.1"/>
    <property type="molecule type" value="Genomic_DNA"/>
</dbReference>
<dbReference type="GeneID" id="7198243"/>
<dbReference type="InterPro" id="IPR001245">
    <property type="entry name" value="Ser-Thr/Tyr_kinase_cat_dom"/>
</dbReference>
<reference evidence="5 6" key="1">
    <citation type="journal article" date="2008" name="Nature">
        <title>The Phaeodactylum genome reveals the evolutionary history of diatom genomes.</title>
        <authorList>
            <person name="Bowler C."/>
            <person name="Allen A.E."/>
            <person name="Badger J.H."/>
            <person name="Grimwood J."/>
            <person name="Jabbari K."/>
            <person name="Kuo A."/>
            <person name="Maheswari U."/>
            <person name="Martens C."/>
            <person name="Maumus F."/>
            <person name="Otillar R.P."/>
            <person name="Rayko E."/>
            <person name="Salamov A."/>
            <person name="Vandepoele K."/>
            <person name="Beszteri B."/>
            <person name="Gruber A."/>
            <person name="Heijde M."/>
            <person name="Katinka M."/>
            <person name="Mock T."/>
            <person name="Valentin K."/>
            <person name="Verret F."/>
            <person name="Berges J.A."/>
            <person name="Brownlee C."/>
            <person name="Cadoret J.P."/>
            <person name="Chiovitti A."/>
            <person name="Choi C.J."/>
            <person name="Coesel S."/>
            <person name="De Martino A."/>
            <person name="Detter J.C."/>
            <person name="Durkin C."/>
            <person name="Falciatore A."/>
            <person name="Fournet J."/>
            <person name="Haruta M."/>
            <person name="Huysman M.J."/>
            <person name="Jenkins B.D."/>
            <person name="Jiroutova K."/>
            <person name="Jorgensen R.E."/>
            <person name="Joubert Y."/>
            <person name="Kaplan A."/>
            <person name="Kroger N."/>
            <person name="Kroth P.G."/>
            <person name="La Roche J."/>
            <person name="Lindquist E."/>
            <person name="Lommer M."/>
            <person name="Martin-Jezequel V."/>
            <person name="Lopez P.J."/>
            <person name="Lucas S."/>
            <person name="Mangogna M."/>
            <person name="McGinnis K."/>
            <person name="Medlin L.K."/>
            <person name="Montsant A."/>
            <person name="Oudot-Le Secq M.P."/>
            <person name="Napoli C."/>
            <person name="Obornik M."/>
            <person name="Parker M.S."/>
            <person name="Petit J.L."/>
            <person name="Porcel B.M."/>
            <person name="Poulsen N."/>
            <person name="Robison M."/>
            <person name="Rychlewski L."/>
            <person name="Rynearson T.A."/>
            <person name="Schmutz J."/>
            <person name="Shapiro H."/>
            <person name="Siaut M."/>
            <person name="Stanley M."/>
            <person name="Sussman M.R."/>
            <person name="Taylor A.R."/>
            <person name="Vardi A."/>
            <person name="von Dassow P."/>
            <person name="Vyverman W."/>
            <person name="Willis A."/>
            <person name="Wyrwicz L.S."/>
            <person name="Rokhsar D.S."/>
            <person name="Weissenbach J."/>
            <person name="Armbrust E.V."/>
            <person name="Green B.R."/>
            <person name="Van de Peer Y."/>
            <person name="Grigoriev I.V."/>
        </authorList>
    </citation>
    <scope>NUCLEOTIDE SEQUENCE [LARGE SCALE GENOMIC DNA]</scope>
    <source>
        <strain evidence="5 6">CCAP 1055/1</strain>
    </source>
</reference>
<feature type="compositionally biased region" description="Low complexity" evidence="3">
    <location>
        <begin position="1896"/>
        <end position="1909"/>
    </location>
</feature>
<dbReference type="SUPFAM" id="SSF56112">
    <property type="entry name" value="Protein kinase-like (PK-like)"/>
    <property type="match status" value="1"/>
</dbReference>
<reference evidence="6" key="2">
    <citation type="submission" date="2008-08" db="EMBL/GenBank/DDBJ databases">
        <authorList>
            <consortium name="Diatom Consortium"/>
            <person name="Grigoriev I."/>
            <person name="Grimwood J."/>
            <person name="Kuo A."/>
            <person name="Otillar R.P."/>
            <person name="Salamov A."/>
            <person name="Detter J.C."/>
            <person name="Lindquist E."/>
            <person name="Shapiro H."/>
            <person name="Lucas S."/>
            <person name="Glavina del Rio T."/>
            <person name="Pitluck S."/>
            <person name="Rokhsar D."/>
            <person name="Bowler C."/>
        </authorList>
    </citation>
    <scope>GENOME REANNOTATION</scope>
    <source>
        <strain evidence="6">CCAP 1055/1</strain>
    </source>
</reference>
<comment type="subcellular location">
    <subcellularLocation>
        <location evidence="1">Nucleus</location>
    </subcellularLocation>
</comment>
<dbReference type="GO" id="GO:0005524">
    <property type="term" value="F:ATP binding"/>
    <property type="evidence" value="ECO:0007669"/>
    <property type="project" value="InterPro"/>
</dbReference>
<dbReference type="InterPro" id="IPR051137">
    <property type="entry name" value="PP4R3-like"/>
</dbReference>
<feature type="region of interest" description="Disordered" evidence="3">
    <location>
        <begin position="151"/>
        <end position="203"/>
    </location>
</feature>
<name>B7GB45_PHATC</name>
<sequence length="2361" mass="260695">MTVNLEFGLRSVCAAVRYRARGVRTVAVAANPQTDGGGNSGTLKYRAVNGTGPHGTMGSQPCGFHSVDILIFYISYSRLGRRRRLLVYERERGRPVWCVPSGTRRGLGGIGFHAITNIVVAVVVHHNSLAFVATRDLRIFSNQSGPVVLRSHYPDGYEPQRDVSMAPGRPRHPKPANPPPPALATTTSTTHDNNSSSVNNPQPEGWRVKLYRLNADGSWDDCGTGRILCLYRTPGVQKPTSPVQDGHQANTNTSVASTLPSEATYSAETSTTTSTLTKAATSPASPTSNKVKTNVDQWLHTETGEATLCVHAEASKQNSSRRVLLRTRVLLRDAYQRQGDNIITWCEPYYGNRATSPDGNATSTSGNSNTSSTSGVDLALSFQDNAGCLDIWRQITQVQGQAAELLQETLAASSSVEDMAAHVAAQHHADLQARQAHSDAEMWNFSNTNNNNNNDEEVYALESSPAIPMPPLPTPPSLQNIASIADTIAALQHTQQRDSLAMRIATDDCAYLKSLLALFPAAETRGDYGKLAMLAACVKTILLLNDPSILEWIISVARVFEDICACLEYDPDLREKANHRWFLRDRAKFRTVVPMEDPELVSAIHRSFRVQYLRDTLLRPTMDESALSSLGSLQTFTHADVVKGVTMSSNGDVSLKDSYLIRVIRLLGVETDAVGRLEWSELEADPDAGGIETASLTTTPMLALAELPADEMVPDGSTVVGRHGLDGTATWKQYLAPQDSSLVSRKNRRRGCVSFLRELFNMVRTSLQQSDKDDFFAFICSLEIDVNDGIEIPDNVSQTSQQVEVGSVASTIKSERTDEKTESMVNTALSSHLEWSPPSSPANILSLLANILADPHIDVTEKCLVLEIVAGVAMHDPGLIRRHCLEYHTVWNNHEKAVPNVTIGRPDANERRQVLFLCPPNDLLGSLLFLLDVEPDAGLLLQVTEIMRIVLDTDMMGDHGPMSAFADEAEGIPPGVPSQPHQASGPIGTTSGTDQKQFLSIFFENYVEWLVAPFQFSILHVIRRVPDDVLRCQSKSTLLQRIVRLFQQGVTSKNALLKIVPSCAIRSSFAVEMLSFCVRAHLYRMKFFLLKSRVLGNVLKVLSPSSIVRSHSGDRCLKLAALRFLRAVLSVNDEFYHRHIIQHKLFAPVFEAFRANPVGDNLVSSAIVEMCDYIHNENIKSLIEYIVSDYMSSAQTGDDVPSLEDVSSPYVSTLTVLRKAYETNIHAIRQSHNCEEGASSPGGSRYFPGGANHYPHGPRVLSGKALEDQRKFLEVDEEESYFESDDESACSTMILPATEAEVAQQQVESNLERIPRMYSLSQAPPLSEVEDAKEIRHAVYASDVAAEAAPDAVRDCGAYSSTAARLIVVSQSFTHKACWHAGRVVLGTHVFRAGAILSITLREVLISMKRRIHASAFKMVKVDTLFQDVCGRSQTLTTKSAQLTNRPKREKTIVTDFFSHEMLSVAMRSYTEVKWSPPGETDGNEGPSKNAILALQCVQAAANQFDSNFKLRNPEREALIPLVGTDEIVAGIDKIRSSGFYTEYELKGIRIIMDLTPGDFGSTTEEARRKLSERCQEGRYYAIKYLQSGLIDSDHGPTAACDMIIETKILMNLAPHPNIAQVYGVNIEGIDSFLESGRKSFFFITDLITETLSQRLESWKQDKSYVGEDLDDKKKEGQRLEIALDVAMALVYLHDRFLVFNIRPDKVGFDGRYGRIKLCNFSQARQDGRTEHATSITKSDDIKTLAYTAPEMLCRAPATVSSDVYAFGIMLWEILSLTKPFEGYDRSTHFEDVVKCSQRPTIIPNWPKAICDLIQECWHPHRRPTMKVVHETLETTLLFADDPDCVHPTLICRTASSQSAEEPRQRPSSSGMTVEALRRALSQRDLHDSNTKQNIRSSCRQQRSQSTGRPRSKSKSPGRRSTTPSGLERPRSTTTGYDNTRSKSPSVRGMQRSNSSLGHARTRSKSPAPQAAQVRIRVREGRESESRKLQSQISSHNSEAATDQNVQMQPVSRTYRPTMDRTSPASESALRQLKRSKSFTMEHGRGALGRVDSKRSLRKGVGDEKSIKSEGTTPTHTDVSSSIESSPIPPGYPKRTRRTSRHRSASSEECEISRNALLASTESKSSPIANLKKASTTEVEGWASFEDVTRNIVRRNNITRPILTRRKSSSTPERQLSPLRRTPSRSKLHSGHAPSTPTTRSPSSVKTPSPTTSFNSSLSGNQFGSPRRPSRRQSRNTMDILKANGASTGTPDGDSSPKMDLAEALKAFSASFTEQGFDNIPAPSPTVPVKTRTMQKSASLRQVATVSPLVSPDDRRSTRLERTSSFLEGMRRLRSPKGGVSHPPVTRGPGWSPRSRSMSFQ</sequence>
<dbReference type="eggNOG" id="KOG0192">
    <property type="taxonomic scope" value="Eukaryota"/>
</dbReference>
<evidence type="ECO:0000259" key="4">
    <source>
        <dbReference type="PROSITE" id="PS50011"/>
    </source>
</evidence>
<accession>B7GB45</accession>
<evidence type="ECO:0000313" key="6">
    <source>
        <dbReference type="Proteomes" id="UP000000759"/>
    </source>
</evidence>
<dbReference type="RefSeq" id="XP_002184307.1">
    <property type="nucleotide sequence ID" value="XM_002184271.1"/>
</dbReference>
<feature type="compositionally biased region" description="Low complexity" evidence="3">
    <location>
        <begin position="183"/>
        <end position="200"/>
    </location>
</feature>
<keyword evidence="2" id="KW-0539">Nucleus</keyword>
<proteinExistence type="predicted"/>
<evidence type="ECO:0000256" key="3">
    <source>
        <dbReference type="SAM" id="MobiDB-lite"/>
    </source>
</evidence>
<feature type="compositionally biased region" description="Basic and acidic residues" evidence="3">
    <location>
        <begin position="1977"/>
        <end position="1988"/>
    </location>
</feature>
<gene>
    <name evidence="5" type="ORF">PHATRDRAFT_40325</name>
</gene>
<dbReference type="PROSITE" id="PS50011">
    <property type="entry name" value="PROTEIN_KINASE_DOM"/>
    <property type="match status" value="1"/>
</dbReference>
<dbReference type="Pfam" id="PF07714">
    <property type="entry name" value="PK_Tyr_Ser-Thr"/>
    <property type="match status" value="1"/>
</dbReference>
<evidence type="ECO:0000313" key="5">
    <source>
        <dbReference type="EMBL" id="EEC44056.1"/>
    </source>
</evidence>
<feature type="region of interest" description="Disordered" evidence="3">
    <location>
        <begin position="2159"/>
        <end position="2235"/>
    </location>
</feature>
<dbReference type="KEGG" id="pti:PHATRDRAFT_40325"/>
<dbReference type="InterPro" id="IPR011009">
    <property type="entry name" value="Kinase-like_dom_sf"/>
</dbReference>
<dbReference type="GO" id="GO:0005654">
    <property type="term" value="C:nucleoplasm"/>
    <property type="evidence" value="ECO:0007669"/>
    <property type="project" value="TreeGrafter"/>
</dbReference>
<feature type="compositionally biased region" description="Basic and acidic residues" evidence="3">
    <location>
        <begin position="2040"/>
        <end position="2068"/>
    </location>
</feature>
<dbReference type="eggNOG" id="KOG2175">
    <property type="taxonomic scope" value="Eukaryota"/>
</dbReference>
<feature type="compositionally biased region" description="Basic and acidic residues" evidence="3">
    <location>
        <begin position="152"/>
        <end position="161"/>
    </location>
</feature>
<dbReference type="InterPro" id="IPR011993">
    <property type="entry name" value="PH-like_dom_sf"/>
</dbReference>
<protein>
    <recommendedName>
        <fullName evidence="4">Protein kinase domain-containing protein</fullName>
    </recommendedName>
</protein>
<dbReference type="Gene3D" id="2.30.29.30">
    <property type="entry name" value="Pleckstrin-homology domain (PH domain)/Phosphotyrosine-binding domain (PTB)"/>
    <property type="match status" value="1"/>
</dbReference>
<feature type="compositionally biased region" description="Low complexity" evidence="3">
    <location>
        <begin position="2194"/>
        <end position="2213"/>
    </location>
</feature>
<dbReference type="Gene3D" id="1.10.510.10">
    <property type="entry name" value="Transferase(Phosphotransferase) domain 1"/>
    <property type="match status" value="1"/>
</dbReference>
<evidence type="ECO:0000256" key="1">
    <source>
        <dbReference type="ARBA" id="ARBA00004123"/>
    </source>
</evidence>
<organism evidence="5 6">
    <name type="scientific">Phaeodactylum tricornutum (strain CCAP 1055/1)</name>
    <dbReference type="NCBI Taxonomy" id="556484"/>
    <lineage>
        <taxon>Eukaryota</taxon>
        <taxon>Sar</taxon>
        <taxon>Stramenopiles</taxon>
        <taxon>Ochrophyta</taxon>
        <taxon>Bacillariophyta</taxon>
        <taxon>Bacillariophyceae</taxon>
        <taxon>Bacillariophycidae</taxon>
        <taxon>Naviculales</taxon>
        <taxon>Phaeodactylaceae</taxon>
        <taxon>Phaeodactylum</taxon>
    </lineage>
</organism>
<feature type="compositionally biased region" description="Polar residues" evidence="3">
    <location>
        <begin position="1932"/>
        <end position="1957"/>
    </location>
</feature>
<dbReference type="GO" id="GO:0004672">
    <property type="term" value="F:protein kinase activity"/>
    <property type="evidence" value="ECO:0007669"/>
    <property type="project" value="InterPro"/>
</dbReference>
<dbReference type="Pfam" id="PF04802">
    <property type="entry name" value="PP4R3"/>
    <property type="match status" value="2"/>
</dbReference>
<dbReference type="GO" id="GO:0072542">
    <property type="term" value="F:protein phosphatase activator activity"/>
    <property type="evidence" value="ECO:0007669"/>
    <property type="project" value="TreeGrafter"/>
</dbReference>
<dbReference type="PANTHER" id="PTHR23318">
    <property type="entry name" value="ATP SYNTHASE GAMMA-RELATED"/>
    <property type="match status" value="1"/>
</dbReference>
<feature type="domain" description="Protein kinase" evidence="4">
    <location>
        <begin position="1549"/>
        <end position="1833"/>
    </location>
</feature>
<feature type="compositionally biased region" description="Polar residues" evidence="3">
    <location>
        <begin position="238"/>
        <end position="259"/>
    </location>
</feature>
<feature type="compositionally biased region" description="Polar residues" evidence="3">
    <location>
        <begin position="2069"/>
        <end position="2079"/>
    </location>
</feature>
<keyword evidence="6" id="KW-1185">Reference proteome</keyword>
<feature type="region of interest" description="Disordered" evidence="3">
    <location>
        <begin position="1882"/>
        <end position="2113"/>
    </location>
</feature>
<dbReference type="GO" id="GO:0030289">
    <property type="term" value="C:protein phosphatase 4 complex"/>
    <property type="evidence" value="ECO:0007669"/>
    <property type="project" value="TreeGrafter"/>
</dbReference>
<feature type="region of interest" description="Disordered" evidence="3">
    <location>
        <begin position="2308"/>
        <end position="2361"/>
    </location>
</feature>
<dbReference type="PaxDb" id="2850-Phatr40325"/>
<dbReference type="PANTHER" id="PTHR23318:SF0">
    <property type="entry name" value="SERINE_THREONINE-PROTEIN PHOSPHATASE 4 REGULATORY SUBUNIT 3"/>
    <property type="match status" value="1"/>
</dbReference>
<dbReference type="Proteomes" id="UP000000759">
    <property type="component" value="Chromosome 23"/>
</dbReference>
<feature type="compositionally biased region" description="Low complexity" evidence="3">
    <location>
        <begin position="260"/>
        <end position="288"/>
    </location>
</feature>
<feature type="compositionally biased region" description="Basic and acidic residues" evidence="3">
    <location>
        <begin position="2312"/>
        <end position="2322"/>
    </location>
</feature>
<dbReference type="HOGENOM" id="CLU_229596_0_0_1"/>
<dbReference type="InterPro" id="IPR000719">
    <property type="entry name" value="Prot_kinase_dom"/>
</dbReference>
<dbReference type="InParanoid" id="B7GB45"/>
<feature type="compositionally biased region" description="Polar residues" evidence="3">
    <location>
        <begin position="1989"/>
        <end position="2012"/>
    </location>
</feature>